<dbReference type="RefSeq" id="WP_235853739.1">
    <property type="nucleotide sequence ID" value="NZ_QNSA01000009.1"/>
</dbReference>
<keyword evidence="6" id="KW-1185">Reference proteome</keyword>
<gene>
    <name evidence="4" type="ORF">DET51_109281</name>
    <name evidence="3" type="ORF">DET64_109281</name>
</gene>
<keyword evidence="1" id="KW-0732">Signal</keyword>
<feature type="signal peptide" evidence="1">
    <location>
        <begin position="1"/>
        <end position="22"/>
    </location>
</feature>
<protein>
    <submittedName>
        <fullName evidence="4">Uncharacterized protein DUF4124</fullName>
    </submittedName>
</protein>
<feature type="chain" id="PRO_5016909396" evidence="1">
    <location>
        <begin position="23"/>
        <end position="312"/>
    </location>
</feature>
<dbReference type="EMBL" id="QPJB01000009">
    <property type="protein sequence ID" value="RCW32451.1"/>
    <property type="molecule type" value="Genomic_DNA"/>
</dbReference>
<comment type="caution">
    <text evidence="4">The sequence shown here is derived from an EMBL/GenBank/DDBJ whole genome shotgun (WGS) entry which is preliminary data.</text>
</comment>
<organism evidence="4 5">
    <name type="scientific">Marinobacter nauticus</name>
    <name type="common">Marinobacter hydrocarbonoclasticus</name>
    <name type="synonym">Marinobacter aquaeolei</name>
    <dbReference type="NCBI Taxonomy" id="2743"/>
    <lineage>
        <taxon>Bacteria</taxon>
        <taxon>Pseudomonadati</taxon>
        <taxon>Pseudomonadota</taxon>
        <taxon>Gammaproteobacteria</taxon>
        <taxon>Pseudomonadales</taxon>
        <taxon>Marinobacteraceae</taxon>
        <taxon>Marinobacter</taxon>
    </lineage>
</organism>
<dbReference type="Proteomes" id="UP000253065">
    <property type="component" value="Unassembled WGS sequence"/>
</dbReference>
<accession>A0A368V0B9</accession>
<dbReference type="Pfam" id="PF13511">
    <property type="entry name" value="DUF4124"/>
    <property type="match status" value="1"/>
</dbReference>
<evidence type="ECO:0000313" key="3">
    <source>
        <dbReference type="EMBL" id="RBP71151.1"/>
    </source>
</evidence>
<name>A0A368V0B9_MARNT</name>
<evidence type="ECO:0000313" key="5">
    <source>
        <dbReference type="Proteomes" id="UP000252795"/>
    </source>
</evidence>
<dbReference type="AlphaFoldDB" id="A0A368V0B9"/>
<evidence type="ECO:0000259" key="2">
    <source>
        <dbReference type="Pfam" id="PF13511"/>
    </source>
</evidence>
<evidence type="ECO:0000256" key="1">
    <source>
        <dbReference type="SAM" id="SignalP"/>
    </source>
</evidence>
<dbReference type="Proteomes" id="UP000252795">
    <property type="component" value="Unassembled WGS sequence"/>
</dbReference>
<evidence type="ECO:0000313" key="6">
    <source>
        <dbReference type="Proteomes" id="UP000253065"/>
    </source>
</evidence>
<evidence type="ECO:0000313" key="4">
    <source>
        <dbReference type="EMBL" id="RCW32451.1"/>
    </source>
</evidence>
<dbReference type="InterPro" id="IPR025392">
    <property type="entry name" value="DUF4124"/>
</dbReference>
<dbReference type="EMBL" id="QNSA01000009">
    <property type="protein sequence ID" value="RBP71151.1"/>
    <property type="molecule type" value="Genomic_DNA"/>
</dbReference>
<proteinExistence type="predicted"/>
<reference evidence="4 5" key="1">
    <citation type="submission" date="2018-07" db="EMBL/GenBank/DDBJ databases">
        <title>Freshwater and sediment microbial communities from various areas in North America, analyzing microbe dynamics in response to fracking.</title>
        <authorList>
            <person name="Lamendella R."/>
        </authorList>
    </citation>
    <scope>NUCLEOTIDE SEQUENCE [LARGE SCALE GENOMIC DNA]</scope>
    <source>
        <strain evidence="4 5">114E</strain>
        <strain evidence="3 6">114E_o</strain>
    </source>
</reference>
<feature type="domain" description="DUF4124" evidence="2">
    <location>
        <begin position="12"/>
        <end position="56"/>
    </location>
</feature>
<sequence>MSATFQTTVLVLLLLVATAAHAKIYKWVDEHGKVHFSDRQDHSVKQEVVDVKPRASEWSRFEIRIETVDLELTAEENQQIVDGVNHVYEFYDHVLSFDMYRTVPVNILIFKDMVSYRNYLIQRDRGWLVASYGLYMPSEHQIVVYIQEDRERTFRTIKHEVSHAVVNSIVPYAPAWLNEGLAEQMEMLERDDAGLYFESHPENRWIVAKAREQGRLTGIDQFLKLPSNKWRHSDMSGSGSVRAQAGQFVYFLLAKPTRRSFLVRLMHNFNRGDRTLSYYLVDDNYIGGVNMLGLDWRRWLHAQGEGSVRFAF</sequence>